<feature type="repeat" description="TPR" evidence="3">
    <location>
        <begin position="21"/>
        <end position="54"/>
    </location>
</feature>
<dbReference type="SMART" id="SM00028">
    <property type="entry name" value="TPR"/>
    <property type="match status" value="4"/>
</dbReference>
<keyword evidence="1" id="KW-0677">Repeat</keyword>
<evidence type="ECO:0000256" key="3">
    <source>
        <dbReference type="PROSITE-ProRule" id="PRU00339"/>
    </source>
</evidence>
<dbReference type="RefSeq" id="WP_328000704.1">
    <property type="nucleotide sequence ID" value="NZ_JARTFS010000013.1"/>
</dbReference>
<dbReference type="EMBL" id="JARTFS010000013">
    <property type="protein sequence ID" value="MED4402823.1"/>
    <property type="molecule type" value="Genomic_DNA"/>
</dbReference>
<dbReference type="PANTHER" id="PTHR44943">
    <property type="entry name" value="CELLULOSE SYNTHASE OPERON PROTEIN C"/>
    <property type="match status" value="1"/>
</dbReference>
<evidence type="ECO:0000256" key="2">
    <source>
        <dbReference type="ARBA" id="ARBA00022803"/>
    </source>
</evidence>
<dbReference type="Gene3D" id="1.25.40.10">
    <property type="entry name" value="Tetratricopeptide repeat domain"/>
    <property type="match status" value="2"/>
</dbReference>
<sequence length="484" mass="56846">MGKQLSKAGKKTQVVPFLQDGQYYYKRGLKAYREQNFNKAMKHFERAAELDPKDTSKLIQLATIYTEMGNYQQSNELLDNIINKLDPTLTECHYFMANNFAHLGLFHEAYKCATAYTDKDPYGEFMEENEDLIELLTLEEDLPFSDDPDDLIVKQDRAKSMLENNEFEEAIELLEKIIKDYPEFWSAYNNLSLAYFYIGDINKAKEILEDILQKKPGNLHALCNLLVFYFYERKDDKVDELAGMLSNIHPILFEHRYKLGATFALVRKYAFAYRWLRSIYKQGFEGDETFYYWLSYSSYYVGNVKFAEQMWERVLQENPSKKGAEPWNEDLNETHHFLSMTKEERLYAIFLAAETDNFDQIEACQSANVPQSNFEKDFIQYILQTKTGVPVHVSDSVQTVFQVIKMLYTCMEDEAFFLYAFRVLMRAHQNKLPIKNGKAWACALEYVWKKENDQSLKKSAFAKRYEISVTTVVKYIQYVKATTK</sequence>
<gene>
    <name evidence="4" type="ORF">P9271_16070</name>
</gene>
<dbReference type="InterPro" id="IPR011990">
    <property type="entry name" value="TPR-like_helical_dom_sf"/>
</dbReference>
<dbReference type="InterPro" id="IPR019734">
    <property type="entry name" value="TPR_rpt"/>
</dbReference>
<evidence type="ECO:0000313" key="5">
    <source>
        <dbReference type="Proteomes" id="UP001342826"/>
    </source>
</evidence>
<dbReference type="InterPro" id="IPR013105">
    <property type="entry name" value="TPR_2"/>
</dbReference>
<feature type="repeat" description="TPR" evidence="3">
    <location>
        <begin position="185"/>
        <end position="218"/>
    </location>
</feature>
<dbReference type="InterPro" id="IPR051685">
    <property type="entry name" value="Ycf3/AcsC/BcsC/TPR_MFPF"/>
</dbReference>
<accession>A0ABU6P1E5</accession>
<dbReference type="SUPFAM" id="SSF48452">
    <property type="entry name" value="TPR-like"/>
    <property type="match status" value="1"/>
</dbReference>
<evidence type="ECO:0000256" key="1">
    <source>
        <dbReference type="ARBA" id="ARBA00022737"/>
    </source>
</evidence>
<protein>
    <submittedName>
        <fullName evidence="4">Tetratricopeptide repeat protein</fullName>
    </submittedName>
</protein>
<dbReference type="Proteomes" id="UP001342826">
    <property type="component" value="Unassembled WGS sequence"/>
</dbReference>
<dbReference type="PROSITE" id="PS50005">
    <property type="entry name" value="TPR"/>
    <property type="match status" value="2"/>
</dbReference>
<dbReference type="Pfam" id="PF13432">
    <property type="entry name" value="TPR_16"/>
    <property type="match status" value="1"/>
</dbReference>
<keyword evidence="2 3" id="KW-0802">TPR repeat</keyword>
<proteinExistence type="predicted"/>
<evidence type="ECO:0000313" key="4">
    <source>
        <dbReference type="EMBL" id="MED4402823.1"/>
    </source>
</evidence>
<organism evidence="4 5">
    <name type="scientific">Metabacillus fastidiosus</name>
    <dbReference type="NCBI Taxonomy" id="1458"/>
    <lineage>
        <taxon>Bacteria</taxon>
        <taxon>Bacillati</taxon>
        <taxon>Bacillota</taxon>
        <taxon>Bacilli</taxon>
        <taxon>Bacillales</taxon>
        <taxon>Bacillaceae</taxon>
        <taxon>Metabacillus</taxon>
    </lineage>
</organism>
<comment type="caution">
    <text evidence="4">The sequence shown here is derived from an EMBL/GenBank/DDBJ whole genome shotgun (WGS) entry which is preliminary data.</text>
</comment>
<name>A0ABU6P1E5_9BACI</name>
<keyword evidence="5" id="KW-1185">Reference proteome</keyword>
<dbReference type="Pfam" id="PF07719">
    <property type="entry name" value="TPR_2"/>
    <property type="match status" value="1"/>
</dbReference>
<reference evidence="4 5" key="1">
    <citation type="submission" date="2023-03" db="EMBL/GenBank/DDBJ databases">
        <title>Bacillus Genome Sequencing.</title>
        <authorList>
            <person name="Dunlap C."/>
        </authorList>
    </citation>
    <scope>NUCLEOTIDE SEQUENCE [LARGE SCALE GENOMIC DNA]</scope>
    <source>
        <strain evidence="4 5">NRS-1717</strain>
    </source>
</reference>
<dbReference type="PANTHER" id="PTHR44943:SF8">
    <property type="entry name" value="TPR REPEAT-CONTAINING PROTEIN MJ0263"/>
    <property type="match status" value="1"/>
</dbReference>